<proteinExistence type="predicted"/>
<dbReference type="WBParaSite" id="PDA_v2.g27875.t1">
    <property type="protein sequence ID" value="PDA_v2.g27875.t1"/>
    <property type="gene ID" value="PDA_v2.g27875"/>
</dbReference>
<organism evidence="1 2">
    <name type="scientific">Panagrolaimus davidi</name>
    <dbReference type="NCBI Taxonomy" id="227884"/>
    <lineage>
        <taxon>Eukaryota</taxon>
        <taxon>Metazoa</taxon>
        <taxon>Ecdysozoa</taxon>
        <taxon>Nematoda</taxon>
        <taxon>Chromadorea</taxon>
        <taxon>Rhabditida</taxon>
        <taxon>Tylenchina</taxon>
        <taxon>Panagrolaimomorpha</taxon>
        <taxon>Panagrolaimoidea</taxon>
        <taxon>Panagrolaimidae</taxon>
        <taxon>Panagrolaimus</taxon>
    </lineage>
</organism>
<accession>A0A914Q9R1</accession>
<dbReference type="AlphaFoldDB" id="A0A914Q9R1"/>
<evidence type="ECO:0000313" key="1">
    <source>
        <dbReference type="Proteomes" id="UP000887578"/>
    </source>
</evidence>
<protein>
    <submittedName>
        <fullName evidence="2">DUF38 domain-containing protein</fullName>
    </submittedName>
</protein>
<keyword evidence="1" id="KW-1185">Reference proteome</keyword>
<sequence>MDISGVSKSDQSNENIKSKASMIQSKRAKFYPACFRQDFSLSNNIIYYILKNPNSAKLYQKMIQTCKYFFIKNPIIVIDSRLFIYDENNWYIICKPYDISKVTFNFWITNNLIISPKDLTINEKMDKTFVSSIIPKLYKCAPKYLTLYHQNIFFRDLSFFISSAEKIQFISVCVKNDDGSNVAVEKIVEIAVKAKKITFRGGSMTSETMKELLKIPNFLKLVEFFMTDIHENFDLETFYNYMKKNKATKIWLRFDNQISEAYKNRIETIIDEIITTKEFIYKPPMIYFSALDHEKFETLRTIYFS</sequence>
<evidence type="ECO:0000313" key="2">
    <source>
        <dbReference type="WBParaSite" id="PDA_v2.g27875.t1"/>
    </source>
</evidence>
<name>A0A914Q9R1_9BILA</name>
<dbReference type="Proteomes" id="UP000887578">
    <property type="component" value="Unplaced"/>
</dbReference>
<reference evidence="2" key="1">
    <citation type="submission" date="2022-11" db="UniProtKB">
        <authorList>
            <consortium name="WormBaseParasite"/>
        </authorList>
    </citation>
    <scope>IDENTIFICATION</scope>
</reference>